<evidence type="ECO:0000256" key="3">
    <source>
        <dbReference type="SAM" id="SignalP"/>
    </source>
</evidence>
<evidence type="ECO:0000256" key="1">
    <source>
        <dbReference type="SAM" id="MobiDB-lite"/>
    </source>
</evidence>
<feature type="transmembrane region" description="Helical" evidence="2">
    <location>
        <begin position="328"/>
        <end position="349"/>
    </location>
</feature>
<dbReference type="EMBL" id="ML210182">
    <property type="protein sequence ID" value="TFK25795.1"/>
    <property type="molecule type" value="Genomic_DNA"/>
</dbReference>
<reference evidence="4 5" key="1">
    <citation type="journal article" date="2019" name="Nat. Ecol. Evol.">
        <title>Megaphylogeny resolves global patterns of mushroom evolution.</title>
        <authorList>
            <person name="Varga T."/>
            <person name="Krizsan K."/>
            <person name="Foldi C."/>
            <person name="Dima B."/>
            <person name="Sanchez-Garcia M."/>
            <person name="Sanchez-Ramirez S."/>
            <person name="Szollosi G.J."/>
            <person name="Szarkandi J.G."/>
            <person name="Papp V."/>
            <person name="Albert L."/>
            <person name="Andreopoulos W."/>
            <person name="Angelini C."/>
            <person name="Antonin V."/>
            <person name="Barry K.W."/>
            <person name="Bougher N.L."/>
            <person name="Buchanan P."/>
            <person name="Buyck B."/>
            <person name="Bense V."/>
            <person name="Catcheside P."/>
            <person name="Chovatia M."/>
            <person name="Cooper J."/>
            <person name="Damon W."/>
            <person name="Desjardin D."/>
            <person name="Finy P."/>
            <person name="Geml J."/>
            <person name="Haridas S."/>
            <person name="Hughes K."/>
            <person name="Justo A."/>
            <person name="Karasinski D."/>
            <person name="Kautmanova I."/>
            <person name="Kiss B."/>
            <person name="Kocsube S."/>
            <person name="Kotiranta H."/>
            <person name="LaButti K.M."/>
            <person name="Lechner B.E."/>
            <person name="Liimatainen K."/>
            <person name="Lipzen A."/>
            <person name="Lukacs Z."/>
            <person name="Mihaltcheva S."/>
            <person name="Morgado L.N."/>
            <person name="Niskanen T."/>
            <person name="Noordeloos M.E."/>
            <person name="Ohm R.A."/>
            <person name="Ortiz-Santana B."/>
            <person name="Ovrebo C."/>
            <person name="Racz N."/>
            <person name="Riley R."/>
            <person name="Savchenko A."/>
            <person name="Shiryaev A."/>
            <person name="Soop K."/>
            <person name="Spirin V."/>
            <person name="Szebenyi C."/>
            <person name="Tomsovsky M."/>
            <person name="Tulloss R.E."/>
            <person name="Uehling J."/>
            <person name="Grigoriev I.V."/>
            <person name="Vagvolgyi C."/>
            <person name="Papp T."/>
            <person name="Martin F.M."/>
            <person name="Miettinen O."/>
            <person name="Hibbett D.S."/>
            <person name="Nagy L.G."/>
        </authorList>
    </citation>
    <scope>NUCLEOTIDE SEQUENCE [LARGE SCALE GENOMIC DNA]</scope>
    <source>
        <strain evidence="4 5">CBS 121175</strain>
    </source>
</reference>
<proteinExistence type="predicted"/>
<sequence>MSGLGLITWAASGLQLLSSKLVHPVYFPYPWAPVLHAARISLVFQSLGRKNDANWKQLLWGPYIFGYLAACWGGGVITHLLLGLPPPHFYSFHPFINYITVHLVLTAVINRYPQILVPKIFDTVLFPLDGLLRAHAVVSAISLLASPSISTPLSGLSQPSPFKAMDTPFGHMLLGALASAFGGIALNTLSLWSNDWKFTTPPILKASIWGSADVWGGALAAVVYSSSVHANAFAVPTVLSAAYFPLTLLPSWVLNIFFKPGFSSINFAEGTKPYMHFTFPIIYTLLGLKNTDIVAVPEDPTAEVNLEEIRAPLMQVVGIDIGTIQAKALAAVVLATIFGLRVLVTHWLVEPPRVGSKPKSQDSGSSTSVGKGDTQSRVSKR</sequence>
<dbReference type="Proteomes" id="UP000307440">
    <property type="component" value="Unassembled WGS sequence"/>
</dbReference>
<organism evidence="4 5">
    <name type="scientific">Coprinopsis marcescibilis</name>
    <name type="common">Agaric fungus</name>
    <name type="synonym">Psathyrella marcescibilis</name>
    <dbReference type="NCBI Taxonomy" id="230819"/>
    <lineage>
        <taxon>Eukaryota</taxon>
        <taxon>Fungi</taxon>
        <taxon>Dikarya</taxon>
        <taxon>Basidiomycota</taxon>
        <taxon>Agaricomycotina</taxon>
        <taxon>Agaricomycetes</taxon>
        <taxon>Agaricomycetidae</taxon>
        <taxon>Agaricales</taxon>
        <taxon>Agaricineae</taxon>
        <taxon>Psathyrellaceae</taxon>
        <taxon>Coprinopsis</taxon>
    </lineage>
</organism>
<dbReference type="AlphaFoldDB" id="A0A5C3KZS9"/>
<name>A0A5C3KZS9_COPMA</name>
<feature type="transmembrane region" description="Helical" evidence="2">
    <location>
        <begin position="233"/>
        <end position="258"/>
    </location>
</feature>
<feature type="chain" id="PRO_5022773531" evidence="3">
    <location>
        <begin position="20"/>
        <end position="381"/>
    </location>
</feature>
<feature type="transmembrane region" description="Helical" evidence="2">
    <location>
        <begin position="88"/>
        <end position="109"/>
    </location>
</feature>
<evidence type="ECO:0000256" key="2">
    <source>
        <dbReference type="SAM" id="Phobius"/>
    </source>
</evidence>
<feature type="compositionally biased region" description="Polar residues" evidence="1">
    <location>
        <begin position="361"/>
        <end position="381"/>
    </location>
</feature>
<feature type="transmembrane region" description="Helical" evidence="2">
    <location>
        <begin position="60"/>
        <end position="82"/>
    </location>
</feature>
<protein>
    <submittedName>
        <fullName evidence="4">Uncharacterized protein</fullName>
    </submittedName>
</protein>
<evidence type="ECO:0000313" key="5">
    <source>
        <dbReference type="Proteomes" id="UP000307440"/>
    </source>
</evidence>
<accession>A0A5C3KZS9</accession>
<dbReference type="OrthoDB" id="2520628at2759"/>
<gene>
    <name evidence="4" type="ORF">FA15DRAFT_668122</name>
</gene>
<keyword evidence="2" id="KW-0472">Membrane</keyword>
<feature type="transmembrane region" description="Helical" evidence="2">
    <location>
        <begin position="204"/>
        <end position="227"/>
    </location>
</feature>
<feature type="region of interest" description="Disordered" evidence="1">
    <location>
        <begin position="353"/>
        <end position="381"/>
    </location>
</feature>
<keyword evidence="5" id="KW-1185">Reference proteome</keyword>
<evidence type="ECO:0000313" key="4">
    <source>
        <dbReference type="EMBL" id="TFK25795.1"/>
    </source>
</evidence>
<feature type="transmembrane region" description="Helical" evidence="2">
    <location>
        <begin position="169"/>
        <end position="192"/>
    </location>
</feature>
<keyword evidence="2" id="KW-0812">Transmembrane</keyword>
<feature type="signal peptide" evidence="3">
    <location>
        <begin position="1"/>
        <end position="19"/>
    </location>
</feature>
<keyword evidence="3" id="KW-0732">Signal</keyword>
<keyword evidence="2" id="KW-1133">Transmembrane helix</keyword>